<keyword evidence="3" id="KW-1185">Reference proteome</keyword>
<accession>A0AAD9EN86</accession>
<proteinExistence type="predicted"/>
<protein>
    <submittedName>
        <fullName evidence="2">Uncharacterized protein</fullName>
    </submittedName>
</protein>
<dbReference type="Proteomes" id="UP001243330">
    <property type="component" value="Unassembled WGS sequence"/>
</dbReference>
<dbReference type="EMBL" id="JAQOWY010000036">
    <property type="protein sequence ID" value="KAK1854508.1"/>
    <property type="molecule type" value="Genomic_DNA"/>
</dbReference>
<feature type="compositionally biased region" description="Low complexity" evidence="1">
    <location>
        <begin position="1"/>
        <end position="20"/>
    </location>
</feature>
<feature type="region of interest" description="Disordered" evidence="1">
    <location>
        <begin position="323"/>
        <end position="346"/>
    </location>
</feature>
<feature type="region of interest" description="Disordered" evidence="1">
    <location>
        <begin position="422"/>
        <end position="441"/>
    </location>
</feature>
<evidence type="ECO:0000313" key="2">
    <source>
        <dbReference type="EMBL" id="KAK1854508.1"/>
    </source>
</evidence>
<name>A0AAD9EN86_9PEZI</name>
<sequence>MRSGSSSSSSRQAGKQAAGQAREDEAREGGRALVPLGELVFSAVRSLQCWRSRLETGVRVADHMRSRGRGRGQGRGAADGRLAAQDRGDVTGVLRGRGVEGCLQVAVALVLARDKHRHTGTRTVRVLLSLWDGDLVGLAVTVAGGIAAVSGGTVVGVEVGIGGRDVYPRSGGRGARESGRFGADREEQTGEREKGRQRGTVAAVADPRQQWLNSFTPAQRENASPAIGRSAHHVDIASRCPTLYRLLGEDGAMRSEHAAHAVPGTFHLQFSPESSPTARPPRSARVIQVLGMSFAASLTVESSVLGTVYVPHLLRAACRRPVHRDADGRPLGPGRSPSLGTGFSVPRDVDRVGQTTSNTIHGQVHVPQVKSEPRTSGHLQTAAAVTNDDRHDQQPHLLRALAVQLCQVSSQQACLDQEQLQSAASDSRNHAPLPLLLRTGG</sequence>
<feature type="region of interest" description="Disordered" evidence="1">
    <location>
        <begin position="169"/>
        <end position="201"/>
    </location>
</feature>
<feature type="compositionally biased region" description="Basic and acidic residues" evidence="1">
    <location>
        <begin position="174"/>
        <end position="196"/>
    </location>
</feature>
<reference evidence="2" key="1">
    <citation type="submission" date="2023-01" db="EMBL/GenBank/DDBJ databases">
        <title>Colletotrichum chrysophilum M932 genome sequence.</title>
        <authorList>
            <person name="Baroncelli R."/>
        </authorList>
    </citation>
    <scope>NUCLEOTIDE SEQUENCE</scope>
    <source>
        <strain evidence="2">M932</strain>
    </source>
</reference>
<feature type="region of interest" description="Disordered" evidence="1">
    <location>
        <begin position="1"/>
        <end position="26"/>
    </location>
</feature>
<evidence type="ECO:0000313" key="3">
    <source>
        <dbReference type="Proteomes" id="UP001243330"/>
    </source>
</evidence>
<gene>
    <name evidence="2" type="ORF">CCHR01_02903</name>
</gene>
<evidence type="ECO:0000256" key="1">
    <source>
        <dbReference type="SAM" id="MobiDB-lite"/>
    </source>
</evidence>
<comment type="caution">
    <text evidence="2">The sequence shown here is derived from an EMBL/GenBank/DDBJ whole genome shotgun (WGS) entry which is preliminary data.</text>
</comment>
<dbReference type="AlphaFoldDB" id="A0AAD9EN86"/>
<organism evidence="2 3">
    <name type="scientific">Colletotrichum chrysophilum</name>
    <dbReference type="NCBI Taxonomy" id="1836956"/>
    <lineage>
        <taxon>Eukaryota</taxon>
        <taxon>Fungi</taxon>
        <taxon>Dikarya</taxon>
        <taxon>Ascomycota</taxon>
        <taxon>Pezizomycotina</taxon>
        <taxon>Sordariomycetes</taxon>
        <taxon>Hypocreomycetidae</taxon>
        <taxon>Glomerellales</taxon>
        <taxon>Glomerellaceae</taxon>
        <taxon>Colletotrichum</taxon>
        <taxon>Colletotrichum gloeosporioides species complex</taxon>
    </lineage>
</organism>